<dbReference type="PANTHER" id="PTHR30461:SF2">
    <property type="entry name" value="SERINE RECOMBINASE PINE-RELATED"/>
    <property type="match status" value="1"/>
</dbReference>
<dbReference type="SUPFAM" id="SSF53041">
    <property type="entry name" value="Resolvase-like"/>
    <property type="match status" value="1"/>
</dbReference>
<dbReference type="InterPro" id="IPR006118">
    <property type="entry name" value="Recombinase_CS"/>
</dbReference>
<dbReference type="InterPro" id="IPR036162">
    <property type="entry name" value="Resolvase-like_N_sf"/>
</dbReference>
<evidence type="ECO:0000256" key="5">
    <source>
        <dbReference type="PROSITE-ProRule" id="PRU10137"/>
    </source>
</evidence>
<evidence type="ECO:0000256" key="3">
    <source>
        <dbReference type="ARBA" id="ARBA00023125"/>
    </source>
</evidence>
<dbReference type="CDD" id="cd03768">
    <property type="entry name" value="SR_ResInv"/>
    <property type="match status" value="1"/>
</dbReference>
<keyword evidence="8" id="KW-1185">Reference proteome</keyword>
<dbReference type="PANTHER" id="PTHR30461">
    <property type="entry name" value="DNA-INVERTASE FROM LAMBDOID PROPHAGE"/>
    <property type="match status" value="1"/>
</dbReference>
<keyword evidence="3" id="KW-0238">DNA-binding</keyword>
<dbReference type="Gene3D" id="1.10.10.60">
    <property type="entry name" value="Homeodomain-like"/>
    <property type="match status" value="1"/>
</dbReference>
<dbReference type="SUPFAM" id="SSF46689">
    <property type="entry name" value="Homeodomain-like"/>
    <property type="match status" value="1"/>
</dbReference>
<dbReference type="PROSITE" id="PS51736">
    <property type="entry name" value="RECOMBINASES_3"/>
    <property type="match status" value="1"/>
</dbReference>
<comment type="similarity">
    <text evidence="1">Belongs to the site-specific recombinase resolvase family.</text>
</comment>
<dbReference type="InterPro" id="IPR050639">
    <property type="entry name" value="SSR_resolvase"/>
</dbReference>
<dbReference type="Pfam" id="PF00239">
    <property type="entry name" value="Resolvase"/>
    <property type="match status" value="1"/>
</dbReference>
<dbReference type="InterPro" id="IPR009057">
    <property type="entry name" value="Homeodomain-like_sf"/>
</dbReference>
<accession>A0ABP8ZFP5</accession>
<evidence type="ECO:0000313" key="8">
    <source>
        <dbReference type="Proteomes" id="UP001500121"/>
    </source>
</evidence>
<gene>
    <name evidence="7" type="ORF">GCM10025783_30420</name>
</gene>
<evidence type="ECO:0000259" key="6">
    <source>
        <dbReference type="PROSITE" id="PS51736"/>
    </source>
</evidence>
<evidence type="ECO:0000256" key="4">
    <source>
        <dbReference type="ARBA" id="ARBA00023172"/>
    </source>
</evidence>
<name>A0ABP8ZFP5_9MICO</name>
<dbReference type="Gene3D" id="3.40.50.1390">
    <property type="entry name" value="Resolvase, N-terminal catalytic domain"/>
    <property type="match status" value="1"/>
</dbReference>
<dbReference type="InterPro" id="IPR006119">
    <property type="entry name" value="Resolv_N"/>
</dbReference>
<evidence type="ECO:0000256" key="2">
    <source>
        <dbReference type="ARBA" id="ARBA00022908"/>
    </source>
</evidence>
<evidence type="ECO:0000313" key="7">
    <source>
        <dbReference type="EMBL" id="GAA4755169.1"/>
    </source>
</evidence>
<feature type="active site" description="O-(5'-phospho-DNA)-serine intermediate" evidence="5">
    <location>
        <position position="13"/>
    </location>
</feature>
<keyword evidence="2" id="KW-0229">DNA integration</keyword>
<keyword evidence="4" id="KW-0233">DNA recombination</keyword>
<dbReference type="Proteomes" id="UP001500121">
    <property type="component" value="Unassembled WGS sequence"/>
</dbReference>
<protein>
    <submittedName>
        <fullName evidence="7">Recombinase family protein</fullName>
    </submittedName>
</protein>
<dbReference type="SMART" id="SM00857">
    <property type="entry name" value="Resolvase"/>
    <property type="match status" value="1"/>
</dbReference>
<organism evidence="7 8">
    <name type="scientific">Amnibacterium soli</name>
    <dbReference type="NCBI Taxonomy" id="1282736"/>
    <lineage>
        <taxon>Bacteria</taxon>
        <taxon>Bacillati</taxon>
        <taxon>Actinomycetota</taxon>
        <taxon>Actinomycetes</taxon>
        <taxon>Micrococcales</taxon>
        <taxon>Microbacteriaceae</taxon>
        <taxon>Amnibacterium</taxon>
    </lineage>
</organism>
<feature type="domain" description="Resolvase/invertase-type recombinase catalytic" evidence="6">
    <location>
        <begin position="5"/>
        <end position="138"/>
    </location>
</feature>
<sequence length="198" mass="21498">MPMGNVIGYARVSTIDQNLDSQLDALKKAGAVRVFTDKLSGSTTARPQLQACLAYLNPGDVLAVYSTDRLGRSVGDLIEIVGELREQGIQFKSLTEPFDTTDHGGELFFHIVAAFAQMQRRQISEKTRAGLAAAKARGRLGGRPTVMTPDRVELARRMRGEGKSFDDIALLLGVGASSVKRAIRDRTVITSTPRRAPL</sequence>
<dbReference type="EMBL" id="BAABLP010000008">
    <property type="protein sequence ID" value="GAA4755169.1"/>
    <property type="molecule type" value="Genomic_DNA"/>
</dbReference>
<reference evidence="8" key="1">
    <citation type="journal article" date="2019" name="Int. J. Syst. Evol. Microbiol.">
        <title>The Global Catalogue of Microorganisms (GCM) 10K type strain sequencing project: providing services to taxonomists for standard genome sequencing and annotation.</title>
        <authorList>
            <consortium name="The Broad Institute Genomics Platform"/>
            <consortium name="The Broad Institute Genome Sequencing Center for Infectious Disease"/>
            <person name="Wu L."/>
            <person name="Ma J."/>
        </authorList>
    </citation>
    <scope>NUCLEOTIDE SEQUENCE [LARGE SCALE GENOMIC DNA]</scope>
    <source>
        <strain evidence="8">JCM 19015</strain>
    </source>
</reference>
<comment type="caution">
    <text evidence="7">The sequence shown here is derived from an EMBL/GenBank/DDBJ whole genome shotgun (WGS) entry which is preliminary data.</text>
</comment>
<dbReference type="PROSITE" id="PS00397">
    <property type="entry name" value="RECOMBINASES_1"/>
    <property type="match status" value="1"/>
</dbReference>
<proteinExistence type="inferred from homology"/>
<evidence type="ECO:0000256" key="1">
    <source>
        <dbReference type="ARBA" id="ARBA00009913"/>
    </source>
</evidence>